<feature type="transmembrane region" description="Helical" evidence="6">
    <location>
        <begin position="7"/>
        <end position="26"/>
    </location>
</feature>
<keyword evidence="4 6" id="KW-0472">Membrane</keyword>
<feature type="transmembrane region" description="Helical" evidence="6">
    <location>
        <begin position="619"/>
        <end position="639"/>
    </location>
</feature>
<evidence type="ECO:0000256" key="6">
    <source>
        <dbReference type="SAM" id="Phobius"/>
    </source>
</evidence>
<name>A0ABD3QC06_9STRA</name>
<evidence type="ECO:0008006" key="9">
    <source>
        <dbReference type="Google" id="ProtNLM"/>
    </source>
</evidence>
<comment type="subcellular location">
    <subcellularLocation>
        <location evidence="1">Membrane</location>
        <topology evidence="1">Multi-pass membrane protein</topology>
    </subcellularLocation>
</comment>
<evidence type="ECO:0000256" key="5">
    <source>
        <dbReference type="SAM" id="MobiDB-lite"/>
    </source>
</evidence>
<evidence type="ECO:0000256" key="2">
    <source>
        <dbReference type="ARBA" id="ARBA00022692"/>
    </source>
</evidence>
<feature type="transmembrane region" description="Helical" evidence="6">
    <location>
        <begin position="660"/>
        <end position="681"/>
    </location>
</feature>
<dbReference type="SUPFAM" id="SSF81321">
    <property type="entry name" value="Family A G protein-coupled receptor-like"/>
    <property type="match status" value="1"/>
</dbReference>
<dbReference type="CDD" id="cd14964">
    <property type="entry name" value="7tm_GPCRs"/>
    <property type="match status" value="1"/>
</dbReference>
<organism evidence="7 8">
    <name type="scientific">Cyclotella atomus</name>
    <dbReference type="NCBI Taxonomy" id="382360"/>
    <lineage>
        <taxon>Eukaryota</taxon>
        <taxon>Sar</taxon>
        <taxon>Stramenopiles</taxon>
        <taxon>Ochrophyta</taxon>
        <taxon>Bacillariophyta</taxon>
        <taxon>Coscinodiscophyceae</taxon>
        <taxon>Thalassiosirophycidae</taxon>
        <taxon>Stephanodiscales</taxon>
        <taxon>Stephanodiscaceae</taxon>
        <taxon>Cyclotella</taxon>
    </lineage>
</organism>
<keyword evidence="8" id="KW-1185">Reference proteome</keyword>
<dbReference type="AlphaFoldDB" id="A0ABD3QC06"/>
<dbReference type="Proteomes" id="UP001530400">
    <property type="component" value="Unassembled WGS sequence"/>
</dbReference>
<accession>A0ABD3QC06</accession>
<reference evidence="7 8" key="1">
    <citation type="submission" date="2024-10" db="EMBL/GenBank/DDBJ databases">
        <title>Updated reference genomes for cyclostephanoid diatoms.</title>
        <authorList>
            <person name="Roberts W.R."/>
            <person name="Alverson A.J."/>
        </authorList>
    </citation>
    <scope>NUCLEOTIDE SEQUENCE [LARGE SCALE GENOMIC DNA]</scope>
    <source>
        <strain evidence="7 8">AJA010-31</strain>
    </source>
</reference>
<proteinExistence type="predicted"/>
<evidence type="ECO:0000313" key="8">
    <source>
        <dbReference type="Proteomes" id="UP001530400"/>
    </source>
</evidence>
<dbReference type="PANTHER" id="PTHR23112:SF0">
    <property type="entry name" value="TRANSMEMBRANE PROTEIN 116"/>
    <property type="match status" value="1"/>
</dbReference>
<dbReference type="Gene3D" id="1.20.1070.10">
    <property type="entry name" value="Rhodopsin 7-helix transmembrane proteins"/>
    <property type="match status" value="1"/>
</dbReference>
<evidence type="ECO:0000256" key="3">
    <source>
        <dbReference type="ARBA" id="ARBA00022989"/>
    </source>
</evidence>
<keyword evidence="3 6" id="KW-1133">Transmembrane helix</keyword>
<evidence type="ECO:0000313" key="7">
    <source>
        <dbReference type="EMBL" id="KAL3797612.1"/>
    </source>
</evidence>
<feature type="transmembrane region" description="Helical" evidence="6">
    <location>
        <begin position="577"/>
        <end position="599"/>
    </location>
</feature>
<feature type="transmembrane region" description="Helical" evidence="6">
    <location>
        <begin position="738"/>
        <end position="759"/>
    </location>
</feature>
<dbReference type="PANTHER" id="PTHR23112">
    <property type="entry name" value="G PROTEIN-COUPLED RECEPTOR 157-RELATED"/>
    <property type="match status" value="1"/>
</dbReference>
<evidence type="ECO:0000256" key="1">
    <source>
        <dbReference type="ARBA" id="ARBA00004141"/>
    </source>
</evidence>
<feature type="transmembrane region" description="Helical" evidence="6">
    <location>
        <begin position="693"/>
        <end position="717"/>
    </location>
</feature>
<dbReference type="Gene3D" id="3.50.30.30">
    <property type="match status" value="1"/>
</dbReference>
<comment type="caution">
    <text evidence="7">The sequence shown here is derived from an EMBL/GenBank/DDBJ whole genome shotgun (WGS) entry which is preliminary data.</text>
</comment>
<feature type="transmembrane region" description="Helical" evidence="6">
    <location>
        <begin position="543"/>
        <end position="561"/>
    </location>
</feature>
<dbReference type="EMBL" id="JALLPJ020000249">
    <property type="protein sequence ID" value="KAL3797612.1"/>
    <property type="molecule type" value="Genomic_DNA"/>
</dbReference>
<feature type="transmembrane region" description="Helical" evidence="6">
    <location>
        <begin position="771"/>
        <end position="794"/>
    </location>
</feature>
<protein>
    <recommendedName>
        <fullName evidence="9">G-protein coupled receptors family 1 profile domain-containing protein</fullName>
    </recommendedName>
</protein>
<feature type="compositionally biased region" description="Polar residues" evidence="5">
    <location>
        <begin position="834"/>
        <end position="851"/>
    </location>
</feature>
<sequence>MKGFKNLLISLSVGSVAIVGGILYLMHRPEKPAPVEVIHTTPDELNVDMDTAYLECSHYGKEWQICVEPEGQGAWSYCPAYSEFNESDLLLVAEGEIGVPTPFYGCFTCPENEISCDDHVEEFMTTAGISDNLNVSNSSENLWDDALWQCENICEAKNEGESCSLRSYECEQGALFCDEKNDGTKGTCKRCPTDIRDCYKDGFVSSSEGKNSCLNCQMECDSIGASKVLVDGEVIPSQPIGRAIQASHQNATGTLHDCSNLSLESSSVCPGADGKICLVYFQNTDLNAERWLVSDNAEKSGCVGVIAFDQAYHGPYLHDSSELRIPYVYITDEEGLVLLDSKIGVDAKVEVDIFGARCSSGMYGWGRCDADISCHDDNFCAFHSIFGYDLYGWCLPCPEDPTDCYFDPVVFIEFDDDGGNNSYPDTVQNVESCAKACDAAAALASKECKFCPTKLTEFSFGVDGKEDRCQFCPLNDVQFPDRIVQLFGDDVTCSEMDSFFKRLPVPKNSSNCELAQSMNYICGCEGQGYAGANTSTKKVVLAWLPRTAAILSILGSLFIIVDTQRIAKKRSKPINKILCATSVFDVMGSFAMSFTTLPIPQEDYIYGSSGSDGTCKAQAFFIQMGTIACLLGVSLALYYNFTIKQGWSMSRMERNHIIHYLLLPPIVIGLAFACAGIPFYGNVLVWCNNSAKWWPEIPIVLALYYATAIMVDVIYAVRQQEKATSRYTSGSSKMSKAVVHQATLFVGAFYMTWVPYLFLQYMLSSGKGYGKYGLALAASTMCALQGFWNFIVYARPRNYLTRKSLSRMASGVNTLFKSFARRMSNDAEKKKSGTTHAETNTPTHSEANTPASKPVMAIGPLFAAESEVVPFEAPDFEGADEHEIGATALQDPNPSVTESAKAISSLFEDPNPSVTETELVPLGILENGAADELAIGESADSQGQKDESNITSLVEAPTAVNEPEEHTSDSKVHSRFRSTLMDLRKRFIVTNSDEDQLAADAASGDGGGGLDPAIAARRHGDDADGTIDYLNDEEMFEMLLAG</sequence>
<keyword evidence="2 6" id="KW-0812">Transmembrane</keyword>
<evidence type="ECO:0000256" key="4">
    <source>
        <dbReference type="ARBA" id="ARBA00023136"/>
    </source>
</evidence>
<dbReference type="GO" id="GO:0007165">
    <property type="term" value="P:signal transduction"/>
    <property type="evidence" value="ECO:0007669"/>
    <property type="project" value="UniProtKB-ARBA"/>
</dbReference>
<dbReference type="GO" id="GO:0016020">
    <property type="term" value="C:membrane"/>
    <property type="evidence" value="ECO:0007669"/>
    <property type="project" value="UniProtKB-SubCell"/>
</dbReference>
<feature type="region of interest" description="Disordered" evidence="5">
    <location>
        <begin position="827"/>
        <end position="852"/>
    </location>
</feature>
<gene>
    <name evidence="7" type="ORF">ACHAWO_003677</name>
</gene>